<dbReference type="EnsemblMetazoa" id="CJA08469.1">
    <property type="protein sequence ID" value="CJA08469.1"/>
    <property type="gene ID" value="WBGene00127674"/>
</dbReference>
<dbReference type="AlphaFoldDB" id="A0A8R1DPC1"/>
<proteinExistence type="predicted"/>
<evidence type="ECO:0000313" key="2">
    <source>
        <dbReference type="EnsemblMetazoa" id="CJA08469.1"/>
    </source>
</evidence>
<keyword evidence="1" id="KW-1133">Transmembrane helix</keyword>
<reference evidence="3" key="1">
    <citation type="submission" date="2010-08" db="EMBL/GenBank/DDBJ databases">
        <authorList>
            <consortium name="Caenorhabditis japonica Sequencing Consortium"/>
            <person name="Wilson R.K."/>
        </authorList>
    </citation>
    <scope>NUCLEOTIDE SEQUENCE [LARGE SCALE GENOMIC DNA]</scope>
    <source>
        <strain evidence="3">DF5081</strain>
    </source>
</reference>
<protein>
    <submittedName>
        <fullName evidence="2">Uncharacterized protein</fullName>
    </submittedName>
</protein>
<name>A0A8R1DPC1_CAEJA</name>
<feature type="transmembrane region" description="Helical" evidence="1">
    <location>
        <begin position="48"/>
        <end position="69"/>
    </location>
</feature>
<organism evidence="2 3">
    <name type="scientific">Caenorhabditis japonica</name>
    <dbReference type="NCBI Taxonomy" id="281687"/>
    <lineage>
        <taxon>Eukaryota</taxon>
        <taxon>Metazoa</taxon>
        <taxon>Ecdysozoa</taxon>
        <taxon>Nematoda</taxon>
        <taxon>Chromadorea</taxon>
        <taxon>Rhabditida</taxon>
        <taxon>Rhabditina</taxon>
        <taxon>Rhabditomorpha</taxon>
        <taxon>Rhabditoidea</taxon>
        <taxon>Rhabditidae</taxon>
        <taxon>Peloderinae</taxon>
        <taxon>Caenorhabditis</taxon>
    </lineage>
</organism>
<evidence type="ECO:0000256" key="1">
    <source>
        <dbReference type="SAM" id="Phobius"/>
    </source>
</evidence>
<reference evidence="2" key="2">
    <citation type="submission" date="2022-06" db="UniProtKB">
        <authorList>
            <consortium name="EnsemblMetazoa"/>
        </authorList>
    </citation>
    <scope>IDENTIFICATION</scope>
    <source>
        <strain evidence="2">DF5081</strain>
    </source>
</reference>
<sequence length="148" mass="16383">MHPPHMTHMWAHSKQAIAAIYLLTIKNYVAPPCKEIPPLLDNNLELTVQMYACTVVDFVVGCLSLMVAIKFANAQFGLARNVVARNRAPRPFPTSEDVACLFEMPSHITGLPSYEEALRMQAPAYCSLGDMPEAVQVGESSETRETTF</sequence>
<keyword evidence="3" id="KW-1185">Reference proteome</keyword>
<evidence type="ECO:0000313" key="3">
    <source>
        <dbReference type="Proteomes" id="UP000005237"/>
    </source>
</evidence>
<keyword evidence="1" id="KW-0812">Transmembrane</keyword>
<keyword evidence="1" id="KW-0472">Membrane</keyword>
<accession>A0A8R1DPC1</accession>
<dbReference type="Proteomes" id="UP000005237">
    <property type="component" value="Unassembled WGS sequence"/>
</dbReference>